<accession>A0A0G0PTK1</accession>
<dbReference type="Pfam" id="PF02661">
    <property type="entry name" value="Fic"/>
    <property type="match status" value="1"/>
</dbReference>
<dbReference type="AlphaFoldDB" id="A0A0G0PTK1"/>
<dbReference type="PANTHER" id="PTHR13504">
    <property type="entry name" value="FIDO DOMAIN-CONTAINING PROTEIN DDB_G0283145"/>
    <property type="match status" value="1"/>
</dbReference>
<dbReference type="SUPFAM" id="SSF140931">
    <property type="entry name" value="Fic-like"/>
    <property type="match status" value="1"/>
</dbReference>
<evidence type="ECO:0000313" key="5">
    <source>
        <dbReference type="Proteomes" id="UP000034539"/>
    </source>
</evidence>
<feature type="site" description="Important for autoinhibition of adenylyltransferase activity" evidence="2">
    <location>
        <position position="147"/>
    </location>
</feature>
<evidence type="ECO:0000259" key="3">
    <source>
        <dbReference type="PROSITE" id="PS51459"/>
    </source>
</evidence>
<gene>
    <name evidence="4" type="ORF">UT63_C0078G0008</name>
</gene>
<sequence length="342" mass="39720">MNESIISIRQQNIINFLLIKPQSKIFSVSKITLIRDLNDLIDKKWIQVTGMGRAVKYQLNEDSRIFLPISPEDYFSEKSNIRQFAKEKFNDSIFDKLHKLFNSEEIKYISGKLNKLSQKKTLLDPVIYKKEIERITIDFAWKSSRIEGNTYTLLETEQLIVNKREAEGRKKEEAVMILNHKDALDYVLSNSEIFHNFSLETILKIHSILIKDLGVSENVRSQPVAIAGTNYLPPRDKESLSKYLSTFIDMVNQEPYPLSKALIAVCLISYLQPFIDGNKRTGRMLANAILISNDYIPLSFRNVNELEYKKALILFYEQNVITAFKTMFTDQLLFSNSSYFRI</sequence>
<evidence type="ECO:0000313" key="4">
    <source>
        <dbReference type="EMBL" id="KKR31228.1"/>
    </source>
</evidence>
<protein>
    <submittedName>
        <fullName evidence="4">Fic family protein</fullName>
    </submittedName>
</protein>
<dbReference type="PATRIC" id="fig|1618450.3.peg.1364"/>
<comment type="caution">
    <text evidence="4">The sequence shown here is derived from an EMBL/GenBank/DDBJ whole genome shotgun (WGS) entry which is preliminary data.</text>
</comment>
<dbReference type="PANTHER" id="PTHR13504:SF38">
    <property type="entry name" value="FIDO DOMAIN-CONTAINING PROTEIN"/>
    <property type="match status" value="1"/>
</dbReference>
<dbReference type="InterPro" id="IPR003812">
    <property type="entry name" value="Fido"/>
</dbReference>
<organism evidence="4 5">
    <name type="scientific">Candidatus Gottesmanbacteria bacterium GW2011_GWC2_39_8</name>
    <dbReference type="NCBI Taxonomy" id="1618450"/>
    <lineage>
        <taxon>Bacteria</taxon>
        <taxon>Candidatus Gottesmaniibacteriota</taxon>
    </lineage>
</organism>
<name>A0A0G0PTK1_9BACT</name>
<dbReference type="Gene3D" id="1.10.3290.10">
    <property type="entry name" value="Fido-like domain"/>
    <property type="match status" value="1"/>
</dbReference>
<reference evidence="4 5" key="1">
    <citation type="journal article" date="2015" name="Nature">
        <title>rRNA introns, odd ribosomes, and small enigmatic genomes across a large radiation of phyla.</title>
        <authorList>
            <person name="Brown C.T."/>
            <person name="Hug L.A."/>
            <person name="Thomas B.C."/>
            <person name="Sharon I."/>
            <person name="Castelle C.J."/>
            <person name="Singh A."/>
            <person name="Wilkins M.J."/>
            <person name="Williams K.H."/>
            <person name="Banfield J.F."/>
        </authorList>
    </citation>
    <scope>NUCLEOTIDE SEQUENCE [LARGE SCALE GENOMIC DNA]</scope>
</reference>
<proteinExistence type="predicted"/>
<keyword evidence="1" id="KW-0067">ATP-binding</keyword>
<evidence type="ECO:0000256" key="2">
    <source>
        <dbReference type="PIRSR" id="PIRSR640198-3"/>
    </source>
</evidence>
<dbReference type="Proteomes" id="UP000034539">
    <property type="component" value="Unassembled WGS sequence"/>
</dbReference>
<feature type="binding site" evidence="1">
    <location>
        <begin position="276"/>
        <end position="283"/>
    </location>
    <ligand>
        <name>ATP</name>
        <dbReference type="ChEBI" id="CHEBI:30616"/>
    </ligand>
</feature>
<dbReference type="InterPro" id="IPR036597">
    <property type="entry name" value="Fido-like_dom_sf"/>
</dbReference>
<keyword evidence="1" id="KW-0547">Nucleotide-binding</keyword>
<feature type="domain" description="Fido" evidence="3">
    <location>
        <begin position="197"/>
        <end position="330"/>
    </location>
</feature>
<dbReference type="GO" id="GO:0005524">
    <property type="term" value="F:ATP binding"/>
    <property type="evidence" value="ECO:0007669"/>
    <property type="project" value="UniProtKB-KW"/>
</dbReference>
<dbReference type="InterPro" id="IPR040198">
    <property type="entry name" value="Fido_containing"/>
</dbReference>
<evidence type="ECO:0000256" key="1">
    <source>
        <dbReference type="PIRSR" id="PIRSR640198-2"/>
    </source>
</evidence>
<dbReference type="EMBL" id="LBXN01000078">
    <property type="protein sequence ID" value="KKR31228.1"/>
    <property type="molecule type" value="Genomic_DNA"/>
</dbReference>
<dbReference type="PROSITE" id="PS51459">
    <property type="entry name" value="FIDO"/>
    <property type="match status" value="1"/>
</dbReference>